<evidence type="ECO:0000313" key="3">
    <source>
        <dbReference type="Proteomes" id="UP000778578"/>
    </source>
</evidence>
<gene>
    <name evidence="2" type="ORF">K7862_37180</name>
</gene>
<dbReference type="InterPro" id="IPR023213">
    <property type="entry name" value="CAT-like_dom_sf"/>
</dbReference>
<organism evidence="2 3">
    <name type="scientific">Actinacidiphila acidipaludis</name>
    <dbReference type="NCBI Taxonomy" id="2873382"/>
    <lineage>
        <taxon>Bacteria</taxon>
        <taxon>Bacillati</taxon>
        <taxon>Actinomycetota</taxon>
        <taxon>Actinomycetes</taxon>
        <taxon>Kitasatosporales</taxon>
        <taxon>Streptomycetaceae</taxon>
        <taxon>Actinacidiphila</taxon>
    </lineage>
</organism>
<proteinExistence type="predicted"/>
<feature type="domain" description="Condensation" evidence="1">
    <location>
        <begin position="11"/>
        <end position="68"/>
    </location>
</feature>
<reference evidence="2 3" key="1">
    <citation type="submission" date="2021-08" db="EMBL/GenBank/DDBJ databases">
        <title>WGS of actinomycetes from Thailand.</title>
        <authorList>
            <person name="Thawai C."/>
        </authorList>
    </citation>
    <scope>NUCLEOTIDE SEQUENCE [LARGE SCALE GENOMIC DNA]</scope>
    <source>
        <strain evidence="2 3">PLK6-54</strain>
    </source>
</reference>
<keyword evidence="3" id="KW-1185">Reference proteome</keyword>
<dbReference type="Pfam" id="PF00668">
    <property type="entry name" value="Condensation"/>
    <property type="match status" value="1"/>
</dbReference>
<dbReference type="Proteomes" id="UP000778578">
    <property type="component" value="Unassembled WGS sequence"/>
</dbReference>
<dbReference type="Gene3D" id="3.30.559.10">
    <property type="entry name" value="Chloramphenicol acetyltransferase-like domain"/>
    <property type="match status" value="1"/>
</dbReference>
<dbReference type="EMBL" id="JAINZZ010000170">
    <property type="protein sequence ID" value="MBY8883227.1"/>
    <property type="molecule type" value="Genomic_DNA"/>
</dbReference>
<feature type="non-terminal residue" evidence="2">
    <location>
        <position position="1"/>
    </location>
</feature>
<name>A0ABS7QJ87_9ACTN</name>
<sequence length="72" mass="7701">ATTDADLPDALATEAGRGFDLANELPLRAHLFTVDSEHSVLLLTLHHIAADGWSLAPLARDLSTAYTTRTTT</sequence>
<feature type="non-terminal residue" evidence="2">
    <location>
        <position position="72"/>
    </location>
</feature>
<dbReference type="RefSeq" id="WP_222970241.1">
    <property type="nucleotide sequence ID" value="NZ_JAINZZ010000170.1"/>
</dbReference>
<dbReference type="InterPro" id="IPR001242">
    <property type="entry name" value="Condensation_dom"/>
</dbReference>
<comment type="caution">
    <text evidence="2">The sequence shown here is derived from an EMBL/GenBank/DDBJ whole genome shotgun (WGS) entry which is preliminary data.</text>
</comment>
<accession>A0ABS7QJ87</accession>
<evidence type="ECO:0000259" key="1">
    <source>
        <dbReference type="Pfam" id="PF00668"/>
    </source>
</evidence>
<dbReference type="SUPFAM" id="SSF52777">
    <property type="entry name" value="CoA-dependent acyltransferases"/>
    <property type="match status" value="1"/>
</dbReference>
<protein>
    <recommendedName>
        <fullName evidence="1">Condensation domain-containing protein</fullName>
    </recommendedName>
</protein>
<evidence type="ECO:0000313" key="2">
    <source>
        <dbReference type="EMBL" id="MBY8883227.1"/>
    </source>
</evidence>